<feature type="region of interest" description="Disordered" evidence="1">
    <location>
        <begin position="180"/>
        <end position="205"/>
    </location>
</feature>
<feature type="compositionally biased region" description="Polar residues" evidence="1">
    <location>
        <begin position="41"/>
        <end position="64"/>
    </location>
</feature>
<feature type="compositionally biased region" description="Low complexity" evidence="1">
    <location>
        <begin position="65"/>
        <end position="74"/>
    </location>
</feature>
<gene>
    <name evidence="3" type="ORF">LSH36_132g05041</name>
</gene>
<evidence type="ECO:0000256" key="2">
    <source>
        <dbReference type="SAM" id="Phobius"/>
    </source>
</evidence>
<keyword evidence="2" id="KW-1133">Transmembrane helix</keyword>
<protein>
    <submittedName>
        <fullName evidence="3">Uncharacterized protein</fullName>
    </submittedName>
</protein>
<proteinExistence type="predicted"/>
<dbReference type="EMBL" id="JAODUP010000132">
    <property type="protein sequence ID" value="KAK2160502.1"/>
    <property type="molecule type" value="Genomic_DNA"/>
</dbReference>
<comment type="caution">
    <text evidence="3">The sequence shown here is derived from an EMBL/GenBank/DDBJ whole genome shotgun (WGS) entry which is preliminary data.</text>
</comment>
<feature type="compositionally biased region" description="Polar residues" evidence="1">
    <location>
        <begin position="184"/>
        <end position="197"/>
    </location>
</feature>
<keyword evidence="2" id="KW-0472">Membrane</keyword>
<sequence>MASQDQEWAHEYNGVDEEIMFDDITGQVKTGSDDLVKMHKSTGNNGTSEHPVNPSVDPTTLSADNTTTSNNNTSHPIATIHDGAVETTLSANGTTTLDNTTAIGNITTPNNNTSGVILTTPNNNTSGGILTTPDNNTSGGEFTTPDNTTSEGTLTTHDNNTIVGETTGMPVLHTDISTPLPVATTRTPASHIKSSTPGMDMSTDEKGAQITTPVSTGITDVDNTTKTSLVHIQTNERPNEPVHSKSGKSLALGITIPLLIVIIVIGVIWIRRKLRKVPKSGTGYLTLEEEAHSFGSLQSPTYDIDL</sequence>
<feature type="transmembrane region" description="Helical" evidence="2">
    <location>
        <begin position="250"/>
        <end position="270"/>
    </location>
</feature>
<keyword evidence="2" id="KW-0812">Transmembrane</keyword>
<accession>A0AAD9JWQ1</accession>
<evidence type="ECO:0000313" key="3">
    <source>
        <dbReference type="EMBL" id="KAK2160502.1"/>
    </source>
</evidence>
<reference evidence="3" key="1">
    <citation type="journal article" date="2023" name="Mol. Biol. Evol.">
        <title>Third-Generation Sequencing Reveals the Adaptive Role of the Epigenome in Three Deep-Sea Polychaetes.</title>
        <authorList>
            <person name="Perez M."/>
            <person name="Aroh O."/>
            <person name="Sun Y."/>
            <person name="Lan Y."/>
            <person name="Juniper S.K."/>
            <person name="Young C.R."/>
            <person name="Angers B."/>
            <person name="Qian P.Y."/>
        </authorList>
    </citation>
    <scope>NUCLEOTIDE SEQUENCE</scope>
    <source>
        <strain evidence="3">P08H-3</strain>
    </source>
</reference>
<dbReference type="Proteomes" id="UP001208570">
    <property type="component" value="Unassembled WGS sequence"/>
</dbReference>
<evidence type="ECO:0000256" key="1">
    <source>
        <dbReference type="SAM" id="MobiDB-lite"/>
    </source>
</evidence>
<organism evidence="3 4">
    <name type="scientific">Paralvinella palmiformis</name>
    <dbReference type="NCBI Taxonomy" id="53620"/>
    <lineage>
        <taxon>Eukaryota</taxon>
        <taxon>Metazoa</taxon>
        <taxon>Spiralia</taxon>
        <taxon>Lophotrochozoa</taxon>
        <taxon>Annelida</taxon>
        <taxon>Polychaeta</taxon>
        <taxon>Sedentaria</taxon>
        <taxon>Canalipalpata</taxon>
        <taxon>Terebellida</taxon>
        <taxon>Terebelliformia</taxon>
        <taxon>Alvinellidae</taxon>
        <taxon>Paralvinella</taxon>
    </lineage>
</organism>
<name>A0AAD9JWQ1_9ANNE</name>
<keyword evidence="4" id="KW-1185">Reference proteome</keyword>
<evidence type="ECO:0000313" key="4">
    <source>
        <dbReference type="Proteomes" id="UP001208570"/>
    </source>
</evidence>
<dbReference type="AlphaFoldDB" id="A0AAD9JWQ1"/>
<feature type="region of interest" description="Disordered" evidence="1">
    <location>
        <begin position="35"/>
        <end position="77"/>
    </location>
</feature>